<gene>
    <name evidence="5" type="ORF">SAMN02910343_01133</name>
</gene>
<proteinExistence type="inferred from homology"/>
<keyword evidence="3" id="KW-0479">Metal-binding</keyword>
<name>A0A1G5W747_9FIRM</name>
<feature type="domain" description="Elp3/MiaA/NifB-like radical SAM core" evidence="4">
    <location>
        <begin position="7"/>
        <end position="157"/>
    </location>
</feature>
<dbReference type="PANTHER" id="PTHR13932">
    <property type="entry name" value="COPROPORPHYRINIGEN III OXIDASE"/>
    <property type="match status" value="1"/>
</dbReference>
<evidence type="ECO:0000256" key="2">
    <source>
        <dbReference type="ARBA" id="ARBA00017228"/>
    </source>
</evidence>
<dbReference type="SMART" id="SM00729">
    <property type="entry name" value="Elp3"/>
    <property type="match status" value="1"/>
</dbReference>
<dbReference type="GO" id="GO:0046872">
    <property type="term" value="F:metal ion binding"/>
    <property type="evidence" value="ECO:0007669"/>
    <property type="project" value="UniProtKB-UniRule"/>
</dbReference>
<dbReference type="Pfam" id="PF04055">
    <property type="entry name" value="Radical_SAM"/>
    <property type="match status" value="1"/>
</dbReference>
<dbReference type="Pfam" id="PF06969">
    <property type="entry name" value="HemN_C"/>
    <property type="match status" value="1"/>
</dbReference>
<dbReference type="InterPro" id="IPR006638">
    <property type="entry name" value="Elp3/MiaA/NifB-like_rSAM"/>
</dbReference>
<evidence type="ECO:0000256" key="3">
    <source>
        <dbReference type="RuleBase" id="RU364116"/>
    </source>
</evidence>
<keyword evidence="3" id="KW-0408">Iron</keyword>
<dbReference type="InterPro" id="IPR007197">
    <property type="entry name" value="rSAM"/>
</dbReference>
<evidence type="ECO:0000313" key="6">
    <source>
        <dbReference type="Proteomes" id="UP000199689"/>
    </source>
</evidence>
<dbReference type="SUPFAM" id="SSF102114">
    <property type="entry name" value="Radical SAM enzymes"/>
    <property type="match status" value="1"/>
</dbReference>
<dbReference type="GO" id="GO:0004109">
    <property type="term" value="F:coproporphyrinogen oxidase activity"/>
    <property type="evidence" value="ECO:0007669"/>
    <property type="project" value="InterPro"/>
</dbReference>
<dbReference type="GO" id="GO:0006779">
    <property type="term" value="P:porphyrin-containing compound biosynthetic process"/>
    <property type="evidence" value="ECO:0007669"/>
    <property type="project" value="InterPro"/>
</dbReference>
<dbReference type="GO" id="GO:0005737">
    <property type="term" value="C:cytoplasm"/>
    <property type="evidence" value="ECO:0007669"/>
    <property type="project" value="UniProtKB-SubCell"/>
</dbReference>
<keyword evidence="3" id="KW-0963">Cytoplasm</keyword>
<accession>A0A1G5W747</accession>
<keyword evidence="6" id="KW-1185">Reference proteome</keyword>
<comment type="subcellular location">
    <subcellularLocation>
        <location evidence="3">Cytoplasm</location>
    </subcellularLocation>
</comment>
<dbReference type="InterPro" id="IPR004559">
    <property type="entry name" value="HemW-like"/>
</dbReference>
<evidence type="ECO:0000313" key="5">
    <source>
        <dbReference type="EMBL" id="SDA53075.1"/>
    </source>
</evidence>
<dbReference type="InterPro" id="IPR023404">
    <property type="entry name" value="rSAM_horseshoe"/>
</dbReference>
<evidence type="ECO:0000259" key="4">
    <source>
        <dbReference type="SMART" id="SM00729"/>
    </source>
</evidence>
<evidence type="ECO:0000256" key="1">
    <source>
        <dbReference type="ARBA" id="ARBA00006100"/>
    </source>
</evidence>
<dbReference type="InterPro" id="IPR010723">
    <property type="entry name" value="HemN_C"/>
</dbReference>
<dbReference type="Proteomes" id="UP000199689">
    <property type="component" value="Unassembled WGS sequence"/>
</dbReference>
<reference evidence="5 6" key="1">
    <citation type="submission" date="2016-10" db="EMBL/GenBank/DDBJ databases">
        <authorList>
            <person name="de Groot N.N."/>
        </authorList>
    </citation>
    <scope>NUCLEOTIDE SEQUENCE [LARGE SCALE GENOMIC DNA]</scope>
    <source>
        <strain evidence="5 6">DSM 15230</strain>
    </source>
</reference>
<comment type="similarity">
    <text evidence="1">Belongs to the anaerobic coproporphyrinogen-III oxidase family. HemW subfamily.</text>
</comment>
<dbReference type="InterPro" id="IPR058240">
    <property type="entry name" value="rSAM_sf"/>
</dbReference>
<comment type="function">
    <text evidence="3">Probably acts as a heme chaperone, transferring heme to an unknown acceptor. Binds one molecule of heme per monomer, possibly covalently. Binds 1 [4Fe-4S] cluster. The cluster is coordinated with 3 cysteines and an exchangeable S-adenosyl-L-methionine.</text>
</comment>
<keyword evidence="3" id="KW-0004">4Fe-4S</keyword>
<dbReference type="STRING" id="209880.SAMN02910343_01133"/>
<keyword evidence="3" id="KW-0411">Iron-sulfur</keyword>
<dbReference type="Gene3D" id="3.80.30.20">
    <property type="entry name" value="tm_1862 like domain"/>
    <property type="match status" value="1"/>
</dbReference>
<dbReference type="InterPro" id="IPR034505">
    <property type="entry name" value="Coproporphyrinogen-III_oxidase"/>
</dbReference>
<dbReference type="PANTHER" id="PTHR13932:SF5">
    <property type="entry name" value="RADICAL S-ADENOSYL METHIONINE DOMAIN-CONTAINING PROTEIN 1, MITOCHONDRIAL"/>
    <property type="match status" value="1"/>
</dbReference>
<keyword evidence="3" id="KW-0143">Chaperone</keyword>
<keyword evidence="3" id="KW-0349">Heme</keyword>
<dbReference type="AlphaFoldDB" id="A0A1G5W747"/>
<dbReference type="EMBL" id="FMXA01000013">
    <property type="protein sequence ID" value="SDA53075.1"/>
    <property type="molecule type" value="Genomic_DNA"/>
</dbReference>
<protein>
    <recommendedName>
        <fullName evidence="2 3">Heme chaperone HemW</fullName>
    </recommendedName>
</protein>
<dbReference type="GO" id="GO:0051539">
    <property type="term" value="F:4 iron, 4 sulfur cluster binding"/>
    <property type="evidence" value="ECO:0007669"/>
    <property type="project" value="UniProtKB-UniRule"/>
</dbReference>
<keyword evidence="3" id="KW-0949">S-adenosyl-L-methionine</keyword>
<sequence length="313" mass="36267">MLSPESLSVIMDTLHQCFSIDRQAEITMEMNPCDITADYLSAVKGMGINRVSAGVQTNNDTLLSFLGRRHTASEAAAAIRRAYRAGIHNISLDLMYELPGQTVKDFEKSLLWAVHLPVNHMSVYSLIIEEGTRFGQLMRKGLLQRPNELESWQMYQAMCRILPHYGLERYEISSFARKGYRSRHNMKYWRLDDYLGLGPAACSRIGHMRFEDVPGIRQYIRALLSGKLPPEEKTELSIYEEIEEYCFMHLRMREGFSRKAFEERYGNPLETYYKDTVEVLKRQKLLREDEGMIHMTPHGAAIGNYVFEQFLLT</sequence>
<organism evidence="5 6">
    <name type="scientific">Allisonella histaminiformans</name>
    <dbReference type="NCBI Taxonomy" id="209880"/>
    <lineage>
        <taxon>Bacteria</taxon>
        <taxon>Bacillati</taxon>
        <taxon>Bacillota</taxon>
        <taxon>Negativicutes</taxon>
        <taxon>Veillonellales</taxon>
        <taxon>Veillonellaceae</taxon>
        <taxon>Allisonella</taxon>
    </lineage>
</organism>
<dbReference type="NCBIfam" id="TIGR00539">
    <property type="entry name" value="hemN_rel"/>
    <property type="match status" value="1"/>
</dbReference>